<keyword evidence="1" id="KW-0812">Transmembrane</keyword>
<sequence length="120" mass="12760">MKTIFEHIEQVQRKPHHIRKRIAFATAATGTAIIALLWLVGNLSIGTFAIRGSTFAESTRQWGIAATGNNNDSQNLAGAAAALPAGKQGLEDANAPAHIKIIDAISSTSQKQAEQTILPF</sequence>
<evidence type="ECO:0000313" key="3">
    <source>
        <dbReference type="Proteomes" id="UP000228687"/>
    </source>
</evidence>
<evidence type="ECO:0000313" key="2">
    <source>
        <dbReference type="EMBL" id="PIS43518.1"/>
    </source>
</evidence>
<dbReference type="Proteomes" id="UP000228687">
    <property type="component" value="Unassembled WGS sequence"/>
</dbReference>
<protein>
    <submittedName>
        <fullName evidence="2">Uncharacterized protein</fullName>
    </submittedName>
</protein>
<reference evidence="3" key="1">
    <citation type="submission" date="2017-09" db="EMBL/GenBank/DDBJ databases">
        <title>Depth-based differentiation of microbial function through sediment-hosted aquifers and enrichment of novel symbionts in the deep terrestrial subsurface.</title>
        <authorList>
            <person name="Probst A.J."/>
            <person name="Ladd B."/>
            <person name="Jarett J.K."/>
            <person name="Geller-Mcgrath D.E."/>
            <person name="Sieber C.M.K."/>
            <person name="Emerson J.B."/>
            <person name="Anantharaman K."/>
            <person name="Thomas B.C."/>
            <person name="Malmstrom R."/>
            <person name="Stieglmeier M."/>
            <person name="Klingl A."/>
            <person name="Woyke T."/>
            <person name="Ryan C.M."/>
            <person name="Banfield J.F."/>
        </authorList>
    </citation>
    <scope>NUCLEOTIDE SEQUENCE [LARGE SCALE GENOMIC DNA]</scope>
</reference>
<keyword evidence="1" id="KW-1133">Transmembrane helix</keyword>
<accession>A0A2H0YYE4</accession>
<keyword evidence="1" id="KW-0472">Membrane</keyword>
<gene>
    <name evidence="2" type="ORF">COT23_00870</name>
</gene>
<evidence type="ECO:0000256" key="1">
    <source>
        <dbReference type="SAM" id="Phobius"/>
    </source>
</evidence>
<comment type="caution">
    <text evidence="2">The sequence shown here is derived from an EMBL/GenBank/DDBJ whole genome shotgun (WGS) entry which is preliminary data.</text>
</comment>
<dbReference type="AlphaFoldDB" id="A0A2H0YYE4"/>
<name>A0A2H0YYE4_9BACT</name>
<organism evidence="2 3">
    <name type="scientific">Candidatus Kaiserbacteria bacterium CG08_land_8_20_14_0_20_50_21</name>
    <dbReference type="NCBI Taxonomy" id="1974604"/>
    <lineage>
        <taxon>Bacteria</taxon>
        <taxon>Candidatus Kaiseribacteriota</taxon>
    </lineage>
</organism>
<feature type="transmembrane region" description="Helical" evidence="1">
    <location>
        <begin position="21"/>
        <end position="41"/>
    </location>
</feature>
<dbReference type="EMBL" id="PEXT01000016">
    <property type="protein sequence ID" value="PIS43518.1"/>
    <property type="molecule type" value="Genomic_DNA"/>
</dbReference>
<proteinExistence type="predicted"/>